<keyword evidence="3" id="KW-1185">Reference proteome</keyword>
<reference evidence="2 3" key="1">
    <citation type="submission" date="2024-01" db="EMBL/GenBank/DDBJ databases">
        <authorList>
            <person name="Waweru B."/>
        </authorList>
    </citation>
    <scope>NUCLEOTIDE SEQUENCE [LARGE SCALE GENOMIC DNA]</scope>
</reference>
<dbReference type="EMBL" id="CAWUPB010000903">
    <property type="protein sequence ID" value="CAK7328701.1"/>
    <property type="molecule type" value="Genomic_DNA"/>
</dbReference>
<evidence type="ECO:0000313" key="2">
    <source>
        <dbReference type="EMBL" id="CAK7328701.1"/>
    </source>
</evidence>
<evidence type="ECO:0000256" key="1">
    <source>
        <dbReference type="SAM" id="MobiDB-lite"/>
    </source>
</evidence>
<comment type="caution">
    <text evidence="2">The sequence shown here is derived from an EMBL/GenBank/DDBJ whole genome shotgun (WGS) entry which is preliminary data.</text>
</comment>
<dbReference type="Proteomes" id="UP001314170">
    <property type="component" value="Unassembled WGS sequence"/>
</dbReference>
<accession>A0AAV1R8S2</accession>
<gene>
    <name evidence="2" type="ORF">DCAF_LOCUS6433</name>
</gene>
<sequence length="269" mass="29816">MPLSLPAPSALSQLTKNHRNLPLNPDFPSEIALRIFRPIGIPVRETASIDKAERPWLRFDDTRGKFCQSLSPSQFILLQLFLSLVVDPIPMKGVASEKVMTFGVAVDRGKTSLRRSLLQSVASCLPSPDLLLLFPNASTSKSVAENTPEESMPPVSEVRNLSDLHINPQVFSPLVRLVPSFVLCPATRSMKMERAVSKVAEMKVGIKTTYKRIYHLLPHLLIQLQKRVRYGLSDELLTLALPRRPTADSQAADSGHGDPISDSPVPRKR</sequence>
<organism evidence="2 3">
    <name type="scientific">Dovyalis caffra</name>
    <dbReference type="NCBI Taxonomy" id="77055"/>
    <lineage>
        <taxon>Eukaryota</taxon>
        <taxon>Viridiplantae</taxon>
        <taxon>Streptophyta</taxon>
        <taxon>Embryophyta</taxon>
        <taxon>Tracheophyta</taxon>
        <taxon>Spermatophyta</taxon>
        <taxon>Magnoliopsida</taxon>
        <taxon>eudicotyledons</taxon>
        <taxon>Gunneridae</taxon>
        <taxon>Pentapetalae</taxon>
        <taxon>rosids</taxon>
        <taxon>fabids</taxon>
        <taxon>Malpighiales</taxon>
        <taxon>Salicaceae</taxon>
        <taxon>Flacourtieae</taxon>
        <taxon>Dovyalis</taxon>
    </lineage>
</organism>
<feature type="region of interest" description="Disordered" evidence="1">
    <location>
        <begin position="245"/>
        <end position="269"/>
    </location>
</feature>
<dbReference type="AlphaFoldDB" id="A0AAV1R8S2"/>
<protein>
    <submittedName>
        <fullName evidence="2">Uncharacterized protein</fullName>
    </submittedName>
</protein>
<evidence type="ECO:0000313" key="3">
    <source>
        <dbReference type="Proteomes" id="UP001314170"/>
    </source>
</evidence>
<name>A0AAV1R8S2_9ROSI</name>
<proteinExistence type="predicted"/>